<dbReference type="GO" id="GO:0070006">
    <property type="term" value="F:metalloaminopeptidase activity"/>
    <property type="evidence" value="ECO:0007669"/>
    <property type="project" value="TreeGrafter"/>
</dbReference>
<keyword evidence="6 9" id="KW-0862">Zinc</keyword>
<keyword evidence="7 11" id="KW-0482">Metalloprotease</keyword>
<dbReference type="Gene3D" id="2.60.40.1910">
    <property type="match status" value="1"/>
</dbReference>
<evidence type="ECO:0000256" key="2">
    <source>
        <dbReference type="ARBA" id="ARBA00022438"/>
    </source>
</evidence>
<feature type="binding site" evidence="9">
    <location>
        <position position="327"/>
    </location>
    <ligand>
        <name>Zn(2+)</name>
        <dbReference type="ChEBI" id="CHEBI:29105"/>
        <note>catalytic</note>
    </ligand>
</feature>
<feature type="domain" description="Aminopeptidase N-like N-terminal" evidence="14">
    <location>
        <begin position="13"/>
        <end position="211"/>
    </location>
</feature>
<dbReference type="InterPro" id="IPR042097">
    <property type="entry name" value="Aminopeptidase_N-like_N_sf"/>
</dbReference>
<dbReference type="InterPro" id="IPR024571">
    <property type="entry name" value="ERAP1-like_C_dom"/>
</dbReference>
<dbReference type="InterPro" id="IPR050344">
    <property type="entry name" value="Peptidase_M1_aminopeptidases"/>
</dbReference>
<evidence type="ECO:0000313" key="15">
    <source>
        <dbReference type="EMBL" id="PSN67849.1"/>
    </source>
</evidence>
<dbReference type="AlphaFoldDB" id="A0A2T2NR50"/>
<dbReference type="PRINTS" id="PR00756">
    <property type="entry name" value="ALADIPTASE"/>
</dbReference>
<reference evidence="15 16" key="1">
    <citation type="journal article" date="2018" name="Front. Microbiol.">
        <title>Genome-Wide Analysis of Corynespora cassiicola Leaf Fall Disease Putative Effectors.</title>
        <authorList>
            <person name="Lopez D."/>
            <person name="Ribeiro S."/>
            <person name="Label P."/>
            <person name="Fumanal B."/>
            <person name="Venisse J.S."/>
            <person name="Kohler A."/>
            <person name="de Oliveira R.R."/>
            <person name="Labutti K."/>
            <person name="Lipzen A."/>
            <person name="Lail K."/>
            <person name="Bauer D."/>
            <person name="Ohm R.A."/>
            <person name="Barry K.W."/>
            <person name="Spatafora J."/>
            <person name="Grigoriev I.V."/>
            <person name="Martin F.M."/>
            <person name="Pujade-Renaud V."/>
        </authorList>
    </citation>
    <scope>NUCLEOTIDE SEQUENCE [LARGE SCALE GENOMIC DNA]</scope>
    <source>
        <strain evidence="15 16">Philippines</strain>
    </source>
</reference>
<dbReference type="FunFam" id="1.10.390.10:FF:000001">
    <property type="entry name" value="Aminopeptidase"/>
    <property type="match status" value="1"/>
</dbReference>
<dbReference type="InterPro" id="IPR027268">
    <property type="entry name" value="Peptidase_M4/M1_CTD_sf"/>
</dbReference>
<dbReference type="Proteomes" id="UP000240883">
    <property type="component" value="Unassembled WGS sequence"/>
</dbReference>
<evidence type="ECO:0000256" key="1">
    <source>
        <dbReference type="ARBA" id="ARBA00010136"/>
    </source>
</evidence>
<organism evidence="15 16">
    <name type="scientific">Corynespora cassiicola Philippines</name>
    <dbReference type="NCBI Taxonomy" id="1448308"/>
    <lineage>
        <taxon>Eukaryota</taxon>
        <taxon>Fungi</taxon>
        <taxon>Dikarya</taxon>
        <taxon>Ascomycota</taxon>
        <taxon>Pezizomycotina</taxon>
        <taxon>Dothideomycetes</taxon>
        <taxon>Pleosporomycetidae</taxon>
        <taxon>Pleosporales</taxon>
        <taxon>Corynesporascaceae</taxon>
        <taxon>Corynespora</taxon>
    </lineage>
</organism>
<evidence type="ECO:0000313" key="16">
    <source>
        <dbReference type="Proteomes" id="UP000240883"/>
    </source>
</evidence>
<evidence type="ECO:0000256" key="5">
    <source>
        <dbReference type="ARBA" id="ARBA00022801"/>
    </source>
</evidence>
<proteinExistence type="inferred from homology"/>
<evidence type="ECO:0000259" key="12">
    <source>
        <dbReference type="Pfam" id="PF01433"/>
    </source>
</evidence>
<dbReference type="InterPro" id="IPR001930">
    <property type="entry name" value="Peptidase_M1"/>
</dbReference>
<dbReference type="EC" id="3.4.11.-" evidence="11"/>
<dbReference type="FunFam" id="1.25.50.20:FF:000002">
    <property type="entry name" value="Aminopeptidase"/>
    <property type="match status" value="1"/>
</dbReference>
<keyword evidence="4 9" id="KW-0479">Metal-binding</keyword>
<feature type="active site" description="Proton acceptor" evidence="8">
    <location>
        <position position="324"/>
    </location>
</feature>
<dbReference type="FunFam" id="2.60.40.1910:FF:000004">
    <property type="entry name" value="Aminopeptidase"/>
    <property type="match status" value="1"/>
</dbReference>
<evidence type="ECO:0000256" key="8">
    <source>
        <dbReference type="PIRSR" id="PIRSR634016-1"/>
    </source>
</evidence>
<name>A0A2T2NR50_CORCC</name>
<dbReference type="InterPro" id="IPR014782">
    <property type="entry name" value="Peptidase_M1_dom"/>
</dbReference>
<dbReference type="Gene3D" id="2.60.40.1730">
    <property type="entry name" value="tricorn interacting facor f3 domain"/>
    <property type="match status" value="1"/>
</dbReference>
<dbReference type="Gene3D" id="1.25.50.20">
    <property type="match status" value="1"/>
</dbReference>
<dbReference type="InterPro" id="IPR034016">
    <property type="entry name" value="M1_APN-typ"/>
</dbReference>
<feature type="site" description="Transition state stabilizer" evidence="10">
    <location>
        <position position="409"/>
    </location>
</feature>
<evidence type="ECO:0000256" key="9">
    <source>
        <dbReference type="PIRSR" id="PIRSR634016-3"/>
    </source>
</evidence>
<evidence type="ECO:0000256" key="3">
    <source>
        <dbReference type="ARBA" id="ARBA00022670"/>
    </source>
</evidence>
<keyword evidence="5 11" id="KW-0378">Hydrolase</keyword>
<dbReference type="SUPFAM" id="SSF63737">
    <property type="entry name" value="Leukotriene A4 hydrolase N-terminal domain"/>
    <property type="match status" value="1"/>
</dbReference>
<evidence type="ECO:0000256" key="11">
    <source>
        <dbReference type="RuleBase" id="RU364040"/>
    </source>
</evidence>
<gene>
    <name evidence="15" type="ORF">BS50DRAFT_522653</name>
</gene>
<evidence type="ECO:0000259" key="13">
    <source>
        <dbReference type="Pfam" id="PF11838"/>
    </source>
</evidence>
<dbReference type="Pfam" id="PF17900">
    <property type="entry name" value="Peptidase_M1_N"/>
    <property type="match status" value="1"/>
</dbReference>
<evidence type="ECO:0000256" key="10">
    <source>
        <dbReference type="PIRSR" id="PIRSR634016-4"/>
    </source>
</evidence>
<dbReference type="OrthoDB" id="10031169at2759"/>
<dbReference type="STRING" id="1448308.A0A2T2NR50"/>
<feature type="binding site" evidence="9">
    <location>
        <position position="323"/>
    </location>
    <ligand>
        <name>Zn(2+)</name>
        <dbReference type="ChEBI" id="CHEBI:29105"/>
        <note>catalytic</note>
    </ligand>
</feature>
<evidence type="ECO:0000259" key="14">
    <source>
        <dbReference type="Pfam" id="PF17900"/>
    </source>
</evidence>
<dbReference type="InterPro" id="IPR045357">
    <property type="entry name" value="Aminopeptidase_N-like_N"/>
</dbReference>
<comment type="cofactor">
    <cofactor evidence="9 11">
        <name>Zn(2+)</name>
        <dbReference type="ChEBI" id="CHEBI:29105"/>
    </cofactor>
    <text evidence="9 11">Binds 1 zinc ion per subunit.</text>
</comment>
<comment type="similarity">
    <text evidence="1 11">Belongs to the peptidase M1 family.</text>
</comment>
<dbReference type="GO" id="GO:0005737">
    <property type="term" value="C:cytoplasm"/>
    <property type="evidence" value="ECO:0007669"/>
    <property type="project" value="TreeGrafter"/>
</dbReference>
<dbReference type="PANTHER" id="PTHR11533:SF171">
    <property type="entry name" value="AMINOPEPTIDASE"/>
    <property type="match status" value="1"/>
</dbReference>
<dbReference type="PANTHER" id="PTHR11533">
    <property type="entry name" value="PROTEASE M1 ZINC METALLOPROTEASE"/>
    <property type="match status" value="1"/>
</dbReference>
<evidence type="ECO:0000256" key="4">
    <source>
        <dbReference type="ARBA" id="ARBA00022723"/>
    </source>
</evidence>
<keyword evidence="3 11" id="KW-0645">Protease</keyword>
<evidence type="ECO:0000256" key="6">
    <source>
        <dbReference type="ARBA" id="ARBA00022833"/>
    </source>
</evidence>
<dbReference type="EMBL" id="KZ678134">
    <property type="protein sequence ID" value="PSN67849.1"/>
    <property type="molecule type" value="Genomic_DNA"/>
</dbReference>
<dbReference type="GO" id="GO:0006508">
    <property type="term" value="P:proteolysis"/>
    <property type="evidence" value="ECO:0007669"/>
    <property type="project" value="UniProtKB-KW"/>
</dbReference>
<feature type="domain" description="ERAP1-like C-terminal" evidence="13">
    <location>
        <begin position="545"/>
        <end position="861"/>
    </location>
</feature>
<dbReference type="FunFam" id="2.60.40.1730:FF:000002">
    <property type="entry name" value="Aminopeptidase"/>
    <property type="match status" value="1"/>
</dbReference>
<feature type="domain" description="Peptidase M1 membrane alanine aminopeptidase" evidence="12">
    <location>
        <begin position="251"/>
        <end position="468"/>
    </location>
</feature>
<accession>A0A2T2NR50</accession>
<sequence length="884" mass="99828">MASDRDILPSWVKPTHYALSLYDLEFGGNFTYQGTVTINTSINKDGAFNDIVLNAHQLKVHGAELKTGDAVRPAKDISYDEKRQRVTLDFGEQIQYNGEASLTIKFQGTINNIMAGFYRSKYKPKGDVPASVAKDDEFHYMFSTQFESCDARRGFPCFDEPNLKATFDVEIEIPKDQVALSNMPEKETKPSKREGFHTVVFDRTPIMSTYLLAWAIGDFEYVEAFTKRKYNGKSIPVRVYTTRGLKEQGRFALENCHQIVDYFSEVFQIDYPLPKVDLLAVHEFSHGAMENWGLITYRTTAVLFDEKTSADSYRNRVAYVVAHELAHQWFGNLVTMDWWSELWLNEGFATWVGWFAIDHLYPEWNVWGQFVTDSVQLAFAFDALRYSHPIEVPVYDGLEVDQIFDHISYLKGSSVIRMLSSHLGEKVFLQGVADYLKAHQYSNATTNDLWSALSKASGQDVNSFMDLWIRKIGFPVVTVAEEPGQIGLRQQRFLLSGDAKPEEDETVWWIPLGLHTGADASAASVHKTGALTQKEETIRDVNDSFYQINKNLTGFYRTNYPPERLTKLADARHHLTVQDKIGLVGDAYANAVAGYGSTSGLLALVERFQDESEYLVWSQILTNLGNVRSIFSGTEDISEGLKKYSLKLVTPAVEKVGWEFKQGEGFLIGQLRAALISSAGLLGHKGTVDEALRRFDLYTSGEDKASINPSLRQAVFSIAIKERGEPAFKAVQNEYLTTSSIDGKEICLRALGRVQSPELAKEFMSFIFSDKVAMQDKHSGTIALANNSKVRLEVWNFVRDNWDSHIHPTLAGNLVVLERFLRFGLNKFADTTVADEIAAFFKGKDTRGYNKGLDVIDDTIRSHAKYRVRDEGVVREWLKANGYA</sequence>
<dbReference type="GO" id="GO:0008270">
    <property type="term" value="F:zinc ion binding"/>
    <property type="evidence" value="ECO:0007669"/>
    <property type="project" value="UniProtKB-UniRule"/>
</dbReference>
<dbReference type="Pfam" id="PF01433">
    <property type="entry name" value="Peptidase_M1"/>
    <property type="match status" value="1"/>
</dbReference>
<protein>
    <recommendedName>
        <fullName evidence="11">Aminopeptidase</fullName>
        <ecNumber evidence="11">3.4.11.-</ecNumber>
    </recommendedName>
</protein>
<dbReference type="GO" id="GO:0016020">
    <property type="term" value="C:membrane"/>
    <property type="evidence" value="ECO:0007669"/>
    <property type="project" value="TreeGrafter"/>
</dbReference>
<dbReference type="SUPFAM" id="SSF55486">
    <property type="entry name" value="Metalloproteases ('zincins'), catalytic domain"/>
    <property type="match status" value="1"/>
</dbReference>
<dbReference type="CDD" id="cd09601">
    <property type="entry name" value="M1_APN-Q_like"/>
    <property type="match status" value="1"/>
</dbReference>
<dbReference type="GO" id="GO:0042277">
    <property type="term" value="F:peptide binding"/>
    <property type="evidence" value="ECO:0007669"/>
    <property type="project" value="TreeGrafter"/>
</dbReference>
<dbReference type="Pfam" id="PF11838">
    <property type="entry name" value="ERAP1_C"/>
    <property type="match status" value="1"/>
</dbReference>
<feature type="binding site" evidence="9">
    <location>
        <position position="346"/>
    </location>
    <ligand>
        <name>Zn(2+)</name>
        <dbReference type="ChEBI" id="CHEBI:29105"/>
        <note>catalytic</note>
    </ligand>
</feature>
<dbReference type="GO" id="GO:0043171">
    <property type="term" value="P:peptide catabolic process"/>
    <property type="evidence" value="ECO:0007669"/>
    <property type="project" value="TreeGrafter"/>
</dbReference>
<keyword evidence="2 11" id="KW-0031">Aminopeptidase</keyword>
<dbReference type="Gene3D" id="1.10.390.10">
    <property type="entry name" value="Neutral Protease Domain 2"/>
    <property type="match status" value="1"/>
</dbReference>
<keyword evidence="16" id="KW-1185">Reference proteome</keyword>
<evidence type="ECO:0000256" key="7">
    <source>
        <dbReference type="ARBA" id="ARBA00023049"/>
    </source>
</evidence>